<protein>
    <recommendedName>
        <fullName evidence="6">EamA domain-containing protein</fullName>
    </recommendedName>
</protein>
<organism evidence="7 8">
    <name type="scientific">Pyrodictium occultum</name>
    <dbReference type="NCBI Taxonomy" id="2309"/>
    <lineage>
        <taxon>Archaea</taxon>
        <taxon>Thermoproteota</taxon>
        <taxon>Thermoprotei</taxon>
        <taxon>Desulfurococcales</taxon>
        <taxon>Pyrodictiaceae</taxon>
        <taxon>Pyrodictium</taxon>
    </lineage>
</organism>
<feature type="transmembrane region" description="Helical" evidence="5">
    <location>
        <begin position="214"/>
        <end position="234"/>
    </location>
</feature>
<keyword evidence="3 5" id="KW-1133">Transmembrane helix</keyword>
<keyword evidence="2 5" id="KW-0812">Transmembrane</keyword>
<dbReference type="STRING" id="2309.CF15_00760"/>
<dbReference type="InterPro" id="IPR000620">
    <property type="entry name" value="EamA_dom"/>
</dbReference>
<dbReference type="SUPFAM" id="SSF103481">
    <property type="entry name" value="Multidrug resistance efflux transporter EmrE"/>
    <property type="match status" value="2"/>
</dbReference>
<dbReference type="InterPro" id="IPR050638">
    <property type="entry name" value="AA-Vitamin_Transporters"/>
</dbReference>
<comment type="caution">
    <text evidence="7">The sequence shown here is derived from an EMBL/GenBank/DDBJ whole genome shotgun (WGS) entry which is preliminary data.</text>
</comment>
<evidence type="ECO:0000259" key="6">
    <source>
        <dbReference type="Pfam" id="PF00892"/>
    </source>
</evidence>
<keyword evidence="4 5" id="KW-0472">Membrane</keyword>
<reference evidence="7 8" key="1">
    <citation type="submission" date="2015-11" db="EMBL/GenBank/DDBJ databases">
        <title>Genome sequence of Pyrodictium occultum PL-19, a marine hyperthermophilic archaeon isolated from Volcano, Italy.</title>
        <authorList>
            <person name="Utturkar S."/>
            <person name="Huber H."/>
            <person name="Leptihn S."/>
            <person name="Brown S."/>
            <person name="Stetter K.O."/>
            <person name="Podar M."/>
        </authorList>
    </citation>
    <scope>NUCLEOTIDE SEQUENCE [LARGE SCALE GENOMIC DNA]</scope>
    <source>
        <strain evidence="7 8">PL-19</strain>
    </source>
</reference>
<sequence>MEAAGLAAIAVTVAAWSLAPVIVSRAAAKLGHIDPLAFNGWRMLIAAAATIPPAYIYERFPLKTPWLDPMFELGVWLGGVVATVLGDSLFVYSVSGVGASVAMPVSYLFVIWTGAYDYLRGVAGPQVLLAAVLAVAGVWIVSTSEGGRTGGSRNRRLAALAAAVATSLVWGGSMYAYQVALSRAGYLSVASARAVFTTLVLLPPMLSWRGAGRVAGEIVLSSLLGYVVGALAFLEALTLMPASLVALGIAMTPVASQALAAPLASERVERRLLLGGALVAAALAIAGMK</sequence>
<feature type="transmembrane region" description="Helical" evidence="5">
    <location>
        <begin position="6"/>
        <end position="28"/>
    </location>
</feature>
<evidence type="ECO:0000256" key="2">
    <source>
        <dbReference type="ARBA" id="ARBA00022692"/>
    </source>
</evidence>
<feature type="transmembrane region" description="Helical" evidence="5">
    <location>
        <begin position="157"/>
        <end position="178"/>
    </location>
</feature>
<evidence type="ECO:0000256" key="1">
    <source>
        <dbReference type="ARBA" id="ARBA00004141"/>
    </source>
</evidence>
<dbReference type="PANTHER" id="PTHR32322:SF2">
    <property type="entry name" value="EAMA DOMAIN-CONTAINING PROTEIN"/>
    <property type="match status" value="1"/>
</dbReference>
<dbReference type="AlphaFoldDB" id="A0A0V8RTM1"/>
<feature type="transmembrane region" description="Helical" evidence="5">
    <location>
        <begin position="184"/>
        <end position="202"/>
    </location>
</feature>
<evidence type="ECO:0000256" key="4">
    <source>
        <dbReference type="ARBA" id="ARBA00023136"/>
    </source>
</evidence>
<keyword evidence="8" id="KW-1185">Reference proteome</keyword>
<evidence type="ECO:0000313" key="8">
    <source>
        <dbReference type="Proteomes" id="UP000053352"/>
    </source>
</evidence>
<evidence type="ECO:0000256" key="5">
    <source>
        <dbReference type="SAM" id="Phobius"/>
    </source>
</evidence>
<dbReference type="PANTHER" id="PTHR32322">
    <property type="entry name" value="INNER MEMBRANE TRANSPORTER"/>
    <property type="match status" value="1"/>
</dbReference>
<gene>
    <name evidence="7" type="ORF">CF15_00760</name>
</gene>
<name>A0A0V8RTM1_PYROC</name>
<accession>A0A0V8RTM1</accession>
<feature type="transmembrane region" description="Helical" evidence="5">
    <location>
        <begin position="69"/>
        <end position="90"/>
    </location>
</feature>
<dbReference type="RefSeq" id="WP_058370095.1">
    <property type="nucleotide sequence ID" value="NZ_LNTB01000001.1"/>
</dbReference>
<dbReference type="GO" id="GO:0016020">
    <property type="term" value="C:membrane"/>
    <property type="evidence" value="ECO:0007669"/>
    <property type="project" value="UniProtKB-SubCell"/>
</dbReference>
<evidence type="ECO:0000256" key="3">
    <source>
        <dbReference type="ARBA" id="ARBA00022989"/>
    </source>
</evidence>
<dbReference type="EMBL" id="LNTB01000001">
    <property type="protein sequence ID" value="KSW11422.1"/>
    <property type="molecule type" value="Genomic_DNA"/>
</dbReference>
<proteinExistence type="predicted"/>
<feature type="transmembrane region" description="Helical" evidence="5">
    <location>
        <begin position="40"/>
        <end position="57"/>
    </location>
</feature>
<dbReference type="InterPro" id="IPR037185">
    <property type="entry name" value="EmrE-like"/>
</dbReference>
<feature type="transmembrane region" description="Helical" evidence="5">
    <location>
        <begin position="272"/>
        <end position="288"/>
    </location>
</feature>
<feature type="transmembrane region" description="Helical" evidence="5">
    <location>
        <begin position="127"/>
        <end position="145"/>
    </location>
</feature>
<dbReference type="OrthoDB" id="29149at2157"/>
<feature type="transmembrane region" description="Helical" evidence="5">
    <location>
        <begin position="240"/>
        <end position="260"/>
    </location>
</feature>
<feature type="domain" description="EamA" evidence="6">
    <location>
        <begin position="160"/>
        <end position="285"/>
    </location>
</feature>
<dbReference type="Pfam" id="PF00892">
    <property type="entry name" value="EamA"/>
    <property type="match status" value="2"/>
</dbReference>
<evidence type="ECO:0000313" key="7">
    <source>
        <dbReference type="EMBL" id="KSW11422.1"/>
    </source>
</evidence>
<dbReference type="Proteomes" id="UP000053352">
    <property type="component" value="Unassembled WGS sequence"/>
</dbReference>
<feature type="domain" description="EamA" evidence="6">
    <location>
        <begin position="5"/>
        <end position="143"/>
    </location>
</feature>
<comment type="subcellular location">
    <subcellularLocation>
        <location evidence="1">Membrane</location>
        <topology evidence="1">Multi-pass membrane protein</topology>
    </subcellularLocation>
</comment>
<feature type="transmembrane region" description="Helical" evidence="5">
    <location>
        <begin position="97"/>
        <end position="115"/>
    </location>
</feature>